<accession>A0A1M6YQB5</accession>
<dbReference type="OrthoDB" id="9808954at2"/>
<dbReference type="PIRSF" id="PIRSF006603">
    <property type="entry name" value="DinF"/>
    <property type="match status" value="1"/>
</dbReference>
<keyword evidence="5" id="KW-1003">Cell membrane</keyword>
<dbReference type="GO" id="GO:0042910">
    <property type="term" value="F:xenobiotic transmembrane transporter activity"/>
    <property type="evidence" value="ECO:0007669"/>
    <property type="project" value="InterPro"/>
</dbReference>
<evidence type="ECO:0000256" key="7">
    <source>
        <dbReference type="ARBA" id="ARBA00022989"/>
    </source>
</evidence>
<feature type="transmembrane region" description="Helical" evidence="10">
    <location>
        <begin position="14"/>
        <end position="35"/>
    </location>
</feature>
<dbReference type="CDD" id="cd13143">
    <property type="entry name" value="MATE_MepA_like"/>
    <property type="match status" value="1"/>
</dbReference>
<dbReference type="AlphaFoldDB" id="A0A1M6YQB5"/>
<proteinExistence type="inferred from homology"/>
<dbReference type="InterPro" id="IPR048279">
    <property type="entry name" value="MdtK-like"/>
</dbReference>
<dbReference type="InterPro" id="IPR002528">
    <property type="entry name" value="MATE_fam"/>
</dbReference>
<sequence length="445" mass="48807">MNEVQFATLPTRKIFFRCALPGLLAMVVSSIYMMIDGIFVGRYIGSHALAAVNLAFPVIMILFAVGDMVAVGSSVKIALLLGQGKNKEANGLFSAAFCMILGIGVLFSLVGFLAAPRLITLLIKDTTLAEVAWDYTRIFLYFMPAIMPLFAVDNYLRICGKANFSMWMNISVAVLNIILDWFFLAYLRLDIRFAALATSVSMTLGVLIALTPIVLRKLTLRFTHPRISLSTTLGIFHNGSSEFFNNISGSFMSTVVNAFLLHLGGGTAVAAYGIVMYLDSLLLMALYGILDSLQPPVSYNIGAGNHQKAREFFRLSCKVTATISLVCLLAMVCFPKELASLFLQDNSEEVLEMTVTALRLYAPAYLFLWLNMVISSFLTAMDRARDSLTIMLFRALIFPALSLAVFPQILGVTGIFITPAISGALTVIISTTIWRRLGKQQPQEA</sequence>
<dbReference type="PANTHER" id="PTHR43823:SF3">
    <property type="entry name" value="MULTIDRUG EXPORT PROTEIN MEPA"/>
    <property type="match status" value="1"/>
</dbReference>
<feature type="transmembrane region" description="Helical" evidence="10">
    <location>
        <begin position="193"/>
        <end position="215"/>
    </location>
</feature>
<feature type="transmembrane region" description="Helical" evidence="10">
    <location>
        <begin position="164"/>
        <end position="187"/>
    </location>
</feature>
<protein>
    <recommendedName>
        <fullName evidence="3">Multidrug export protein MepA</fullName>
    </recommendedName>
</protein>
<feature type="transmembrane region" description="Helical" evidence="10">
    <location>
        <begin position="311"/>
        <end position="332"/>
    </location>
</feature>
<gene>
    <name evidence="11" type="ORF">SAMN02745138_03057</name>
</gene>
<dbReference type="Pfam" id="PF01554">
    <property type="entry name" value="MatE"/>
    <property type="match status" value="2"/>
</dbReference>
<keyword evidence="6 10" id="KW-0812">Transmembrane</keyword>
<dbReference type="GO" id="GO:0005886">
    <property type="term" value="C:plasma membrane"/>
    <property type="evidence" value="ECO:0007669"/>
    <property type="project" value="UniProtKB-SubCell"/>
</dbReference>
<dbReference type="Proteomes" id="UP000183975">
    <property type="component" value="Unassembled WGS sequence"/>
</dbReference>
<comment type="subcellular location">
    <subcellularLocation>
        <location evidence="1">Cell membrane</location>
        <topology evidence="1">Multi-pass membrane protein</topology>
    </subcellularLocation>
</comment>
<dbReference type="NCBIfam" id="TIGR00797">
    <property type="entry name" value="matE"/>
    <property type="match status" value="1"/>
</dbReference>
<dbReference type="InterPro" id="IPR051327">
    <property type="entry name" value="MATE_MepA_subfamily"/>
</dbReference>
<dbReference type="InterPro" id="IPR045070">
    <property type="entry name" value="MATE_MepA-like"/>
</dbReference>
<reference evidence="11 12" key="1">
    <citation type="submission" date="2016-11" db="EMBL/GenBank/DDBJ databases">
        <authorList>
            <person name="Jaros S."/>
            <person name="Januszkiewicz K."/>
            <person name="Wedrychowicz H."/>
        </authorList>
    </citation>
    <scope>NUCLEOTIDE SEQUENCE [LARGE SCALE GENOMIC DNA]</scope>
    <source>
        <strain evidence="11 12">DSM 14214</strain>
    </source>
</reference>
<dbReference type="RefSeq" id="WP_072853193.1">
    <property type="nucleotide sequence ID" value="NZ_FRAH01000078.1"/>
</dbReference>
<dbReference type="PANTHER" id="PTHR43823">
    <property type="entry name" value="SPORULATION PROTEIN YKVU"/>
    <property type="match status" value="1"/>
</dbReference>
<feature type="transmembrane region" description="Helical" evidence="10">
    <location>
        <begin position="91"/>
        <end position="115"/>
    </location>
</feature>
<keyword evidence="7 10" id="KW-1133">Transmembrane helix</keyword>
<evidence type="ECO:0000256" key="1">
    <source>
        <dbReference type="ARBA" id="ARBA00004651"/>
    </source>
</evidence>
<dbReference type="GO" id="GO:0046677">
    <property type="term" value="P:response to antibiotic"/>
    <property type="evidence" value="ECO:0007669"/>
    <property type="project" value="UniProtKB-KW"/>
</dbReference>
<keyword evidence="8 10" id="KW-0472">Membrane</keyword>
<evidence type="ECO:0000313" key="12">
    <source>
        <dbReference type="Proteomes" id="UP000183975"/>
    </source>
</evidence>
<evidence type="ECO:0000256" key="3">
    <source>
        <dbReference type="ARBA" id="ARBA00022106"/>
    </source>
</evidence>
<feature type="transmembrane region" description="Helical" evidence="10">
    <location>
        <begin position="55"/>
        <end position="79"/>
    </location>
</feature>
<comment type="similarity">
    <text evidence="2">Belongs to the multi antimicrobial extrusion (MATE) (TC 2.A.66.1) family. MepA subfamily.</text>
</comment>
<feature type="transmembrane region" description="Helical" evidence="10">
    <location>
        <begin position="135"/>
        <end position="152"/>
    </location>
</feature>
<keyword evidence="4" id="KW-0813">Transport</keyword>
<organism evidence="11 12">
    <name type="scientific">Anaerotignum lactatifermentans DSM 14214</name>
    <dbReference type="NCBI Taxonomy" id="1121323"/>
    <lineage>
        <taxon>Bacteria</taxon>
        <taxon>Bacillati</taxon>
        <taxon>Bacillota</taxon>
        <taxon>Clostridia</taxon>
        <taxon>Lachnospirales</taxon>
        <taxon>Anaerotignaceae</taxon>
        <taxon>Anaerotignum</taxon>
    </lineage>
</organism>
<dbReference type="EMBL" id="FRAH01000078">
    <property type="protein sequence ID" value="SHL20283.1"/>
    <property type="molecule type" value="Genomic_DNA"/>
</dbReference>
<evidence type="ECO:0000256" key="2">
    <source>
        <dbReference type="ARBA" id="ARBA00008417"/>
    </source>
</evidence>
<evidence type="ECO:0000256" key="6">
    <source>
        <dbReference type="ARBA" id="ARBA00022692"/>
    </source>
</evidence>
<feature type="transmembrane region" description="Helical" evidence="10">
    <location>
        <begin position="392"/>
        <end position="410"/>
    </location>
</feature>
<evidence type="ECO:0000256" key="9">
    <source>
        <dbReference type="ARBA" id="ARBA00023251"/>
    </source>
</evidence>
<keyword evidence="12" id="KW-1185">Reference proteome</keyword>
<evidence type="ECO:0000256" key="5">
    <source>
        <dbReference type="ARBA" id="ARBA00022475"/>
    </source>
</evidence>
<name>A0A1M6YQB5_9FIRM</name>
<evidence type="ECO:0000313" key="11">
    <source>
        <dbReference type="EMBL" id="SHL20283.1"/>
    </source>
</evidence>
<evidence type="ECO:0000256" key="8">
    <source>
        <dbReference type="ARBA" id="ARBA00023136"/>
    </source>
</evidence>
<keyword evidence="9" id="KW-0046">Antibiotic resistance</keyword>
<feature type="transmembrane region" description="Helical" evidence="10">
    <location>
        <begin position="416"/>
        <end position="434"/>
    </location>
</feature>
<evidence type="ECO:0000256" key="10">
    <source>
        <dbReference type="SAM" id="Phobius"/>
    </source>
</evidence>
<feature type="transmembrane region" description="Helical" evidence="10">
    <location>
        <begin position="360"/>
        <end position="380"/>
    </location>
</feature>
<evidence type="ECO:0000256" key="4">
    <source>
        <dbReference type="ARBA" id="ARBA00022448"/>
    </source>
</evidence>
<dbReference type="GO" id="GO:0015297">
    <property type="term" value="F:antiporter activity"/>
    <property type="evidence" value="ECO:0007669"/>
    <property type="project" value="InterPro"/>
</dbReference>